<reference evidence="3 4" key="1">
    <citation type="submission" date="2024-08" db="EMBL/GenBank/DDBJ databases">
        <authorList>
            <person name="Ishaq N."/>
        </authorList>
    </citation>
    <scope>NUCLEOTIDE SEQUENCE [LARGE SCALE GENOMIC DNA]</scope>
    <source>
        <strain evidence="3 4">JCM 30400</strain>
    </source>
</reference>
<dbReference type="RefSeq" id="WP_371843207.1">
    <property type="nucleotide sequence ID" value="NZ_JBGMEL010000006.1"/>
</dbReference>
<evidence type="ECO:0000313" key="4">
    <source>
        <dbReference type="Proteomes" id="UP001569414"/>
    </source>
</evidence>
<dbReference type="Pfam" id="PF00797">
    <property type="entry name" value="Acetyltransf_2"/>
    <property type="match status" value="1"/>
</dbReference>
<dbReference type="EMBL" id="JBGMEL010000006">
    <property type="protein sequence ID" value="MFA0790460.1"/>
    <property type="molecule type" value="Genomic_DNA"/>
</dbReference>
<dbReference type="Gene3D" id="3.30.2140.10">
    <property type="entry name" value="Arylamine N-acetyltransferase"/>
    <property type="match status" value="1"/>
</dbReference>
<comment type="similarity">
    <text evidence="1 2">Belongs to the arylamine N-acetyltransferase family.</text>
</comment>
<gene>
    <name evidence="3" type="ORF">ACCI51_07860</name>
</gene>
<proteinExistence type="inferred from homology"/>
<dbReference type="SUPFAM" id="SSF54001">
    <property type="entry name" value="Cysteine proteinases"/>
    <property type="match status" value="1"/>
</dbReference>
<dbReference type="PRINTS" id="PR01543">
    <property type="entry name" value="ANATRNSFRASE"/>
</dbReference>
<dbReference type="PANTHER" id="PTHR11786">
    <property type="entry name" value="N-HYDROXYARYLAMINE O-ACETYLTRANSFERASE"/>
    <property type="match status" value="1"/>
</dbReference>
<evidence type="ECO:0000256" key="2">
    <source>
        <dbReference type="RuleBase" id="RU003452"/>
    </source>
</evidence>
<sequence>MTTDAHSVDLKKYFERIDYHQNPSQNLQTLNDILAQHVRTLPFENLTSFLGSPVNIDLAAIEEKLVQQKRGGYCFEQNALLGAVLRQIGFSVTGLAARVLWQTPAGHEPAQSHMILLVEVGEVAYLLDAGFGSNTLTAPLRLDINAPQKTVHGIYRLTRIEEDYLLQVRVAGTWQSMYSFDLRPRTAGDYKIANWYCCTHPQSRFVEHLIAARAFPEGRHALLNRQLSFQPVDGPKSVIMLANITELRNALLEVFEIEVPEDFSTEKKLASIFEDMSKPLGIGSNELVSSRVLS</sequence>
<organism evidence="3 4">
    <name type="scientific">Microbulbifer echini</name>
    <dbReference type="NCBI Taxonomy" id="1529067"/>
    <lineage>
        <taxon>Bacteria</taxon>
        <taxon>Pseudomonadati</taxon>
        <taxon>Pseudomonadota</taxon>
        <taxon>Gammaproteobacteria</taxon>
        <taxon>Cellvibrionales</taxon>
        <taxon>Microbulbiferaceae</taxon>
        <taxon>Microbulbifer</taxon>
    </lineage>
</organism>
<name>A0ABV4NM99_9GAMM</name>
<dbReference type="Proteomes" id="UP001569414">
    <property type="component" value="Unassembled WGS sequence"/>
</dbReference>
<accession>A0ABV4NM99</accession>
<dbReference type="InterPro" id="IPR001447">
    <property type="entry name" value="Arylamine_N-AcTrfase"/>
</dbReference>
<dbReference type="InterPro" id="IPR038765">
    <property type="entry name" value="Papain-like_cys_pep_sf"/>
</dbReference>
<evidence type="ECO:0000256" key="1">
    <source>
        <dbReference type="ARBA" id="ARBA00006547"/>
    </source>
</evidence>
<dbReference type="Gene3D" id="2.40.128.150">
    <property type="entry name" value="Cysteine proteinases"/>
    <property type="match status" value="1"/>
</dbReference>
<dbReference type="PANTHER" id="PTHR11786:SF0">
    <property type="entry name" value="ARYLAMINE N-ACETYLTRANSFERASE 4-RELATED"/>
    <property type="match status" value="1"/>
</dbReference>
<evidence type="ECO:0000313" key="3">
    <source>
        <dbReference type="EMBL" id="MFA0790460.1"/>
    </source>
</evidence>
<keyword evidence="4" id="KW-1185">Reference proteome</keyword>
<protein>
    <submittedName>
        <fullName evidence="3">Arylamine N-acetyltransferase</fullName>
    </submittedName>
</protein>
<comment type="caution">
    <text evidence="3">The sequence shown here is derived from an EMBL/GenBank/DDBJ whole genome shotgun (WGS) entry which is preliminary data.</text>
</comment>